<feature type="transmembrane region" description="Helical" evidence="2">
    <location>
        <begin position="62"/>
        <end position="82"/>
    </location>
</feature>
<evidence type="ECO:0000256" key="2">
    <source>
        <dbReference type="SAM" id="Phobius"/>
    </source>
</evidence>
<feature type="compositionally biased region" description="Basic and acidic residues" evidence="1">
    <location>
        <begin position="201"/>
        <end position="218"/>
    </location>
</feature>
<reference evidence="3" key="2">
    <citation type="submission" date="2020-11" db="EMBL/GenBank/DDBJ databases">
        <authorList>
            <person name="McCartney M.A."/>
            <person name="Auch B."/>
            <person name="Kono T."/>
            <person name="Mallez S."/>
            <person name="Becker A."/>
            <person name="Gohl D.M."/>
            <person name="Silverstein K.A.T."/>
            <person name="Koren S."/>
            <person name="Bechman K.B."/>
            <person name="Herman A."/>
            <person name="Abrahante J.E."/>
            <person name="Garbe J."/>
        </authorList>
    </citation>
    <scope>NUCLEOTIDE SEQUENCE</scope>
    <source>
        <strain evidence="3">Duluth1</strain>
        <tissue evidence="3">Whole animal</tissue>
    </source>
</reference>
<keyword evidence="2" id="KW-1133">Transmembrane helix</keyword>
<gene>
    <name evidence="3" type="ORF">DPMN_068740</name>
</gene>
<accession>A0A9D4BWU5</accession>
<evidence type="ECO:0000313" key="3">
    <source>
        <dbReference type="EMBL" id="KAH3709278.1"/>
    </source>
</evidence>
<evidence type="ECO:0000256" key="1">
    <source>
        <dbReference type="SAM" id="MobiDB-lite"/>
    </source>
</evidence>
<feature type="compositionally biased region" description="Basic and acidic residues" evidence="1">
    <location>
        <begin position="117"/>
        <end position="127"/>
    </location>
</feature>
<feature type="compositionally biased region" description="Basic and acidic residues" evidence="1">
    <location>
        <begin position="135"/>
        <end position="153"/>
    </location>
</feature>
<keyword evidence="4" id="KW-1185">Reference proteome</keyword>
<proteinExistence type="predicted"/>
<feature type="compositionally biased region" description="Basic and acidic residues" evidence="1">
    <location>
        <begin position="163"/>
        <end position="172"/>
    </location>
</feature>
<dbReference type="EMBL" id="JAIWYP010000014">
    <property type="protein sequence ID" value="KAH3709278.1"/>
    <property type="molecule type" value="Genomic_DNA"/>
</dbReference>
<feature type="compositionally biased region" description="Polar residues" evidence="1">
    <location>
        <begin position="175"/>
        <end position="200"/>
    </location>
</feature>
<name>A0A9D4BWU5_DREPO</name>
<comment type="caution">
    <text evidence="3">The sequence shown here is derived from an EMBL/GenBank/DDBJ whole genome shotgun (WGS) entry which is preliminary data.</text>
</comment>
<dbReference type="AlphaFoldDB" id="A0A9D4BWU5"/>
<organism evidence="3 4">
    <name type="scientific">Dreissena polymorpha</name>
    <name type="common">Zebra mussel</name>
    <name type="synonym">Mytilus polymorpha</name>
    <dbReference type="NCBI Taxonomy" id="45954"/>
    <lineage>
        <taxon>Eukaryota</taxon>
        <taxon>Metazoa</taxon>
        <taxon>Spiralia</taxon>
        <taxon>Lophotrochozoa</taxon>
        <taxon>Mollusca</taxon>
        <taxon>Bivalvia</taxon>
        <taxon>Autobranchia</taxon>
        <taxon>Heteroconchia</taxon>
        <taxon>Euheterodonta</taxon>
        <taxon>Imparidentia</taxon>
        <taxon>Neoheterodontei</taxon>
        <taxon>Myida</taxon>
        <taxon>Dreissenoidea</taxon>
        <taxon>Dreissenidae</taxon>
        <taxon>Dreissena</taxon>
    </lineage>
</organism>
<feature type="region of interest" description="Disordered" evidence="1">
    <location>
        <begin position="91"/>
        <end position="218"/>
    </location>
</feature>
<keyword evidence="2" id="KW-0472">Membrane</keyword>
<dbReference type="Proteomes" id="UP000828390">
    <property type="component" value="Unassembled WGS sequence"/>
</dbReference>
<feature type="compositionally biased region" description="Polar residues" evidence="1">
    <location>
        <begin position="92"/>
        <end position="101"/>
    </location>
</feature>
<reference evidence="3" key="1">
    <citation type="journal article" date="2019" name="bioRxiv">
        <title>The Genome of the Zebra Mussel, Dreissena polymorpha: A Resource for Invasive Species Research.</title>
        <authorList>
            <person name="McCartney M.A."/>
            <person name="Auch B."/>
            <person name="Kono T."/>
            <person name="Mallez S."/>
            <person name="Zhang Y."/>
            <person name="Obille A."/>
            <person name="Becker A."/>
            <person name="Abrahante J.E."/>
            <person name="Garbe J."/>
            <person name="Badalamenti J.P."/>
            <person name="Herman A."/>
            <person name="Mangelson H."/>
            <person name="Liachko I."/>
            <person name="Sullivan S."/>
            <person name="Sone E.D."/>
            <person name="Koren S."/>
            <person name="Silverstein K.A.T."/>
            <person name="Beckman K.B."/>
            <person name="Gohl D.M."/>
        </authorList>
    </citation>
    <scope>NUCLEOTIDE SEQUENCE</scope>
    <source>
        <strain evidence="3">Duluth1</strain>
        <tissue evidence="3">Whole animal</tissue>
    </source>
</reference>
<protein>
    <submittedName>
        <fullName evidence="3">Uncharacterized protein</fullName>
    </submittedName>
</protein>
<sequence>MAEIRRRIRQASFQDRLNPLEVLSDEEVFRRYRFRGRTIMDIVEMLFPFLERPTKRSSPLPPLLSVLVTLYFLASGANYMVIGHTRKPPSLSWDTSQNGPHSSASSEAPKASKRLVRLTDKEARDSQFVRTTARRTNERTNRRTNGRRDERTDGRKKRQTNGRTDERRHYELHGTIQSRNPVSGNVRLQNEQAKASLNSVQDERMDGRTNELTDGRTD</sequence>
<evidence type="ECO:0000313" key="4">
    <source>
        <dbReference type="Proteomes" id="UP000828390"/>
    </source>
</evidence>
<keyword evidence="2" id="KW-0812">Transmembrane</keyword>